<reference evidence="1 2" key="1">
    <citation type="journal article" date="2017" name="Emerg. Infect. Dis.">
        <title>Carbapenemase VCC-1-Producing Vibrio cholerae in Coastal Waters of Germany.</title>
        <authorList>
            <person name="Hammerl J.A."/>
            <person name="Jackel C."/>
            <person name="Bortolaia V."/>
            <person name="Schwartz K."/>
            <person name="Bier N."/>
            <person name="Hendriksen R.S."/>
            <person name="Guerra B."/>
            <person name="Strauch E."/>
        </authorList>
    </citation>
    <scope>NUCLEOTIDE SEQUENCE [LARGE SCALE GENOMIC DNA]</scope>
    <source>
        <strain evidence="1 2">VN-2825</strain>
    </source>
</reference>
<organism evidence="1 2">
    <name type="scientific">Vibrio cholerae</name>
    <dbReference type="NCBI Taxonomy" id="666"/>
    <lineage>
        <taxon>Bacteria</taxon>
        <taxon>Pseudomonadati</taxon>
        <taxon>Pseudomonadota</taxon>
        <taxon>Gammaproteobacteria</taxon>
        <taxon>Vibrionales</taxon>
        <taxon>Vibrionaceae</taxon>
        <taxon>Vibrio</taxon>
    </lineage>
</organism>
<accession>A0A395TZY6</accession>
<name>A0A395TZY6_VIBCL</name>
<evidence type="ECO:0000313" key="2">
    <source>
        <dbReference type="Proteomes" id="UP000266701"/>
    </source>
</evidence>
<protein>
    <submittedName>
        <fullName evidence="1">Uncharacterized protein</fullName>
    </submittedName>
</protein>
<evidence type="ECO:0000313" key="1">
    <source>
        <dbReference type="EMBL" id="RGP89865.1"/>
    </source>
</evidence>
<sequence length="78" mass="8807">MTMLALQAVTQTLTGEYVIRDAQLVEANLSLPVVQTAQEVHRWAAFTSGNWYVLENDCLRLADNGLVCKDPQREKDEK</sequence>
<proteinExistence type="predicted"/>
<dbReference type="Proteomes" id="UP000266701">
    <property type="component" value="Unassembled WGS sequence"/>
</dbReference>
<gene>
    <name evidence="1" type="ORF">BC353_09900</name>
</gene>
<comment type="caution">
    <text evidence="1">The sequence shown here is derived from an EMBL/GenBank/DDBJ whole genome shotgun (WGS) entry which is preliminary data.</text>
</comment>
<dbReference type="AlphaFoldDB" id="A0A395TZY6"/>
<dbReference type="EMBL" id="MCBA01000067">
    <property type="protein sequence ID" value="RGP89865.1"/>
    <property type="molecule type" value="Genomic_DNA"/>
</dbReference>